<feature type="compositionally biased region" description="Polar residues" evidence="1">
    <location>
        <begin position="474"/>
        <end position="483"/>
    </location>
</feature>
<dbReference type="EMBL" id="GEDC01002645">
    <property type="protein sequence ID" value="JAS34653.1"/>
    <property type="molecule type" value="Transcribed_RNA"/>
</dbReference>
<evidence type="ECO:0000313" key="3">
    <source>
        <dbReference type="EMBL" id="JAS34653.1"/>
    </source>
</evidence>
<feature type="compositionally biased region" description="Polar residues" evidence="1">
    <location>
        <begin position="744"/>
        <end position="758"/>
    </location>
</feature>
<feature type="compositionally biased region" description="Basic and acidic residues" evidence="1">
    <location>
        <begin position="791"/>
        <end position="801"/>
    </location>
</feature>
<feature type="region of interest" description="Disordered" evidence="1">
    <location>
        <begin position="204"/>
        <end position="705"/>
    </location>
</feature>
<feature type="compositionally biased region" description="Polar residues" evidence="1">
    <location>
        <begin position="643"/>
        <end position="654"/>
    </location>
</feature>
<feature type="compositionally biased region" description="Low complexity" evidence="1">
    <location>
        <begin position="492"/>
        <end position="501"/>
    </location>
</feature>
<name>A0A1B6E9Q4_9HEMI</name>
<organism evidence="3">
    <name type="scientific">Clastoptera arizonana</name>
    <name type="common">Arizona spittle bug</name>
    <dbReference type="NCBI Taxonomy" id="38151"/>
    <lineage>
        <taxon>Eukaryota</taxon>
        <taxon>Metazoa</taxon>
        <taxon>Ecdysozoa</taxon>
        <taxon>Arthropoda</taxon>
        <taxon>Hexapoda</taxon>
        <taxon>Insecta</taxon>
        <taxon>Pterygota</taxon>
        <taxon>Neoptera</taxon>
        <taxon>Paraneoptera</taxon>
        <taxon>Hemiptera</taxon>
        <taxon>Auchenorrhyncha</taxon>
        <taxon>Cercopoidea</taxon>
        <taxon>Clastopteridae</taxon>
        <taxon>Clastoptera</taxon>
    </lineage>
</organism>
<reference evidence="3" key="1">
    <citation type="submission" date="2015-12" db="EMBL/GenBank/DDBJ databases">
        <title>De novo transcriptome assembly of four potential Pierce s Disease insect vectors from Arizona vineyards.</title>
        <authorList>
            <person name="Tassone E.E."/>
        </authorList>
    </citation>
    <scope>NUCLEOTIDE SEQUENCE</scope>
</reference>
<feature type="compositionally biased region" description="Polar residues" evidence="1">
    <location>
        <begin position="596"/>
        <end position="610"/>
    </location>
</feature>
<accession>A0A1B6E9Q4</accession>
<feature type="compositionally biased region" description="Basic and acidic residues" evidence="1">
    <location>
        <begin position="905"/>
        <end position="915"/>
    </location>
</feature>
<feature type="compositionally biased region" description="Polar residues" evidence="1">
    <location>
        <begin position="218"/>
        <end position="231"/>
    </location>
</feature>
<feature type="compositionally biased region" description="Basic and acidic residues" evidence="1">
    <location>
        <begin position="692"/>
        <end position="705"/>
    </location>
</feature>
<evidence type="ECO:0000256" key="1">
    <source>
        <dbReference type="SAM" id="MobiDB-lite"/>
    </source>
</evidence>
<feature type="compositionally biased region" description="Polar residues" evidence="1">
    <location>
        <begin position="148"/>
        <end position="160"/>
    </location>
</feature>
<feature type="compositionally biased region" description="Basic and acidic residues" evidence="1">
    <location>
        <begin position="828"/>
        <end position="887"/>
    </location>
</feature>
<feature type="compositionally biased region" description="Polar residues" evidence="1">
    <location>
        <begin position="889"/>
        <end position="904"/>
    </location>
</feature>
<feature type="signal peptide" evidence="2">
    <location>
        <begin position="1"/>
        <end position="15"/>
    </location>
</feature>
<sequence length="1049" mass="116961">MKFLILYIFIVTSRGHPFTNERSDKHKEPLEPQQKKLNFEYDSPKQQLSTNAIENNLENKASIGNKHNADAMFKLWSPFLFIARSDFSFTPDQSSADRQSIEQTNVPAQSFQLFPSFRYIIQMMQNIFRWPATWFMLPTYNKQPTTYLNTYNSETPTNQRPQEEYEPNEELDLVGTDAEEPYQRPANYEEELNLNEETEIRNNDQNRHPYEGEGGMNQELSQSFGESNQNREPGMNGEGRPSYGEQERNQRPPPSGGGNHNEGFEEGEFEQGRAPQPGPPGFNFNEETQEVIGGQGRQPHGPREMNQRPPQSGGGNSNKDPEEGEMEQGRPLQPGGGFNPYEEPEEGMDGQKIPPHGQQEMNQRPPQPGSGINPNEEPDEEIDGQSGKTPVSVFDQDNGAIEDGNEEQREPPHQGPPTRNDGLPQTGDVYISNQGPGSIGENVETPGKYGLQDNIYDSGPYYPIGLDDDMFDSESIQSNTSGKNDLSENDNDSNLNSVNSDSLDESEGLGKDGLTDQTDTKEGMQENEVLEQSEQNSDLPQKVVNSNPNLVNVEADILNSGSDGESGVLGKDGLTDQTDSIRGMERNDMSEESEQNSDFPQEENYSNPNLVNVDADVLNSGSDGGSGVLGKDGLTDETDSNDGMEQSDVSQQNEQKSDLPQEWDGSNPNLVNVDADVLNSGSDDESGVLGKDLTDKDTIDEPKLETHDTFKQNGEISDFQVDNISSYHKDPNNLQEKCNDHNTGENMTYSNEDMSSETPLEDDILDKNNNLNTKPSLTEINEEDSNSNDDLSIKDSGKDNLSEDESELKPEQNLINVDANVLNSESKQSLEQDNDSKIHGKSEDLSADQEKNHSPEDYKTNPRLKGEEQVSSQTDDKFLNEEKDGELKNTPSDSTTLKSENTQKNNEEEKVQFKSKDSDGLLLNLGNDGVKAGVSQNGLESAVKSILDTNLNFVKSEAGSLLNPLINSRRARSIKNKLIRKKSPGNKFITYFRAHFMNKRDLNSLTSSFENELSKVHLRSFGNYIKINKCLIVISIGLIMWVKNNKYRL</sequence>
<dbReference type="AlphaFoldDB" id="A0A1B6E9Q4"/>
<feature type="chain" id="PRO_5012904484" evidence="2">
    <location>
        <begin position="16"/>
        <end position="1049"/>
    </location>
</feature>
<gene>
    <name evidence="3" type="ORF">g.17238</name>
</gene>
<feature type="compositionally biased region" description="Polar residues" evidence="1">
    <location>
        <begin position="767"/>
        <end position="779"/>
    </location>
</feature>
<protein>
    <submittedName>
        <fullName evidence="3">Uncharacterized protein</fullName>
    </submittedName>
</protein>
<feature type="compositionally biased region" description="Polar residues" evidence="1">
    <location>
        <begin position="530"/>
        <end position="550"/>
    </location>
</feature>
<proteinExistence type="predicted"/>
<feature type="compositionally biased region" description="Basic and acidic residues" evidence="1">
    <location>
        <begin position="728"/>
        <end position="743"/>
    </location>
</feature>
<keyword evidence="2" id="KW-0732">Signal</keyword>
<evidence type="ECO:0000256" key="2">
    <source>
        <dbReference type="SAM" id="SignalP"/>
    </source>
</evidence>
<feature type="region of interest" description="Disordered" evidence="1">
    <location>
        <begin position="728"/>
        <end position="915"/>
    </location>
</feature>
<feature type="compositionally biased region" description="Basic and acidic residues" evidence="1">
    <location>
        <begin position="508"/>
        <end position="524"/>
    </location>
</feature>
<feature type="region of interest" description="Disordered" evidence="1">
    <location>
        <begin position="148"/>
        <end position="169"/>
    </location>
</feature>